<accession>A2F441</accession>
<reference evidence="1" key="2">
    <citation type="journal article" date="2007" name="Science">
        <title>Draft genome sequence of the sexually transmitted pathogen Trichomonas vaginalis.</title>
        <authorList>
            <person name="Carlton J.M."/>
            <person name="Hirt R.P."/>
            <person name="Silva J.C."/>
            <person name="Delcher A.L."/>
            <person name="Schatz M."/>
            <person name="Zhao Q."/>
            <person name="Wortman J.R."/>
            <person name="Bidwell S.L."/>
            <person name="Alsmark U.C.M."/>
            <person name="Besteiro S."/>
            <person name="Sicheritz-Ponten T."/>
            <person name="Noel C.J."/>
            <person name="Dacks J.B."/>
            <person name="Foster P.G."/>
            <person name="Simillion C."/>
            <person name="Van de Peer Y."/>
            <person name="Miranda-Saavedra D."/>
            <person name="Barton G.J."/>
            <person name="Westrop G.D."/>
            <person name="Mueller S."/>
            <person name="Dessi D."/>
            <person name="Fiori P.L."/>
            <person name="Ren Q."/>
            <person name="Paulsen I."/>
            <person name="Zhang H."/>
            <person name="Bastida-Corcuera F.D."/>
            <person name="Simoes-Barbosa A."/>
            <person name="Brown M.T."/>
            <person name="Hayes R.D."/>
            <person name="Mukherjee M."/>
            <person name="Okumura C.Y."/>
            <person name="Schneider R."/>
            <person name="Smith A.J."/>
            <person name="Vanacova S."/>
            <person name="Villalvazo M."/>
            <person name="Haas B.J."/>
            <person name="Pertea M."/>
            <person name="Feldblyum T.V."/>
            <person name="Utterback T.R."/>
            <person name="Shu C.L."/>
            <person name="Osoegawa K."/>
            <person name="de Jong P.J."/>
            <person name="Hrdy I."/>
            <person name="Horvathova L."/>
            <person name="Zubacova Z."/>
            <person name="Dolezal P."/>
            <person name="Malik S.B."/>
            <person name="Logsdon J.M. Jr."/>
            <person name="Henze K."/>
            <person name="Gupta A."/>
            <person name="Wang C.C."/>
            <person name="Dunne R.L."/>
            <person name="Upcroft J.A."/>
            <person name="Upcroft P."/>
            <person name="White O."/>
            <person name="Salzberg S.L."/>
            <person name="Tang P."/>
            <person name="Chiu C.-H."/>
            <person name="Lee Y.-S."/>
            <person name="Embley T.M."/>
            <person name="Coombs G.H."/>
            <person name="Mottram J.C."/>
            <person name="Tachezy J."/>
            <person name="Fraser-Liggett C.M."/>
            <person name="Johnson P.J."/>
        </authorList>
    </citation>
    <scope>NUCLEOTIDE SEQUENCE [LARGE SCALE GENOMIC DNA]</scope>
    <source>
        <strain evidence="1">G3</strain>
    </source>
</reference>
<keyword evidence="2" id="KW-1185">Reference proteome</keyword>
<proteinExistence type="predicted"/>
<dbReference type="VEuPathDB" id="TrichDB:TVAGG3_0688030"/>
<sequence>MSTINPSEIVGIDMEEERKRILVPEYSGLGPPDLVVVMKDVDGILYKNYHQVYGISYKSQSGFIEYFQKFVADQTKIHNVSNIRYGYVLTWDSIWRQDVCIPSYQINFAKKPNWFNLHISSVLRFYRHDSSLLYSIYGGIPYVYLPSVTQPLFEISLEDLEYAADLFSMFSMTMEHQLAISRALLCNCNTPQIMKFLYAYSNSLPAILVHISKILPPSTAIEGGVYFLLETHLDTFCDDLEAVFAVFTYYLNHSQPQKCKRYIPLLEQTKFHHPLAAICLARYYISTKTTSGYNCAFHCLNIAGLAKGWSLPGLTPDVDPKYLSEVVFPTSHTKLEKLIVDYPVTGRTQAYFDAINELIDSYSEKTFTRVMNIFMEQHPFVEKEPNFPEYPFFYSDSCKSTDEFYLFDPGIETEPIITPELRNVPMSHRFYNMIQMVLEGRKRLQKLTAKLYVRDSFKSTDLLLALRFKDGVVFNVVYEYLKRNNKLTGAGYLLVLRAILLGIVNLDSVAMPNILTADQASVIPFAKGFIEKLVRLERVYL</sequence>
<dbReference type="InParanoid" id="A2F441"/>
<reference evidence="1" key="1">
    <citation type="submission" date="2006-10" db="EMBL/GenBank/DDBJ databases">
        <authorList>
            <person name="Amadeo P."/>
            <person name="Zhao Q."/>
            <person name="Wortman J."/>
            <person name="Fraser-Liggett C."/>
            <person name="Carlton J."/>
        </authorList>
    </citation>
    <scope>NUCLEOTIDE SEQUENCE</scope>
    <source>
        <strain evidence="1">G3</strain>
    </source>
</reference>
<evidence type="ECO:0000313" key="2">
    <source>
        <dbReference type="Proteomes" id="UP000001542"/>
    </source>
</evidence>
<dbReference type="AlphaFoldDB" id="A2F441"/>
<dbReference type="EMBL" id="DS113605">
    <property type="protein sequence ID" value="EAY00342.1"/>
    <property type="molecule type" value="Genomic_DNA"/>
</dbReference>
<organism evidence="1 2">
    <name type="scientific">Trichomonas vaginalis (strain ATCC PRA-98 / G3)</name>
    <dbReference type="NCBI Taxonomy" id="412133"/>
    <lineage>
        <taxon>Eukaryota</taxon>
        <taxon>Metamonada</taxon>
        <taxon>Parabasalia</taxon>
        <taxon>Trichomonadida</taxon>
        <taxon>Trichomonadidae</taxon>
        <taxon>Trichomonas</taxon>
    </lineage>
</organism>
<protein>
    <submittedName>
        <fullName evidence="1">Uncharacterized protein</fullName>
    </submittedName>
</protein>
<dbReference type="KEGG" id="tva:4758159"/>
<name>A2F441_TRIV3</name>
<dbReference type="Proteomes" id="UP000001542">
    <property type="component" value="Unassembled WGS sequence"/>
</dbReference>
<dbReference type="VEuPathDB" id="TrichDB:TVAG_307880"/>
<evidence type="ECO:0000313" key="1">
    <source>
        <dbReference type="EMBL" id="EAY00342.1"/>
    </source>
</evidence>
<dbReference type="RefSeq" id="XP_001313271.1">
    <property type="nucleotide sequence ID" value="XM_001313270.1"/>
</dbReference>
<gene>
    <name evidence="1" type="ORF">TVAG_307880</name>
</gene>